<keyword evidence="3" id="KW-1185">Reference proteome</keyword>
<protein>
    <recommendedName>
        <fullName evidence="4">Cytochrome c biogenesis protein ResB</fullName>
    </recommendedName>
</protein>
<feature type="transmembrane region" description="Helical" evidence="1">
    <location>
        <begin position="233"/>
        <end position="251"/>
    </location>
</feature>
<name>A0ABS5XV70_9MICO</name>
<dbReference type="Pfam" id="PF19865">
    <property type="entry name" value="DUF6338"/>
    <property type="match status" value="1"/>
</dbReference>
<keyword evidence="1" id="KW-1133">Transmembrane helix</keyword>
<dbReference type="RefSeq" id="WP_215487659.1">
    <property type="nucleotide sequence ID" value="NZ_BAAAPJ010000006.1"/>
</dbReference>
<evidence type="ECO:0008006" key="4">
    <source>
        <dbReference type="Google" id="ProtNLM"/>
    </source>
</evidence>
<feature type="transmembrane region" description="Helical" evidence="1">
    <location>
        <begin position="89"/>
        <end position="108"/>
    </location>
</feature>
<organism evidence="2 3">
    <name type="scientific">Microbacterium flavum</name>
    <dbReference type="NCBI Taxonomy" id="415216"/>
    <lineage>
        <taxon>Bacteria</taxon>
        <taxon>Bacillati</taxon>
        <taxon>Actinomycetota</taxon>
        <taxon>Actinomycetes</taxon>
        <taxon>Micrococcales</taxon>
        <taxon>Microbacteriaceae</taxon>
        <taxon>Microbacterium</taxon>
    </lineage>
</organism>
<comment type="caution">
    <text evidence="2">The sequence shown here is derived from an EMBL/GenBank/DDBJ whole genome shotgun (WGS) entry which is preliminary data.</text>
</comment>
<accession>A0ABS5XV70</accession>
<feature type="transmembrane region" description="Helical" evidence="1">
    <location>
        <begin position="43"/>
        <end position="64"/>
    </location>
</feature>
<dbReference type="Proteomes" id="UP000740605">
    <property type="component" value="Unassembled WGS sequence"/>
</dbReference>
<keyword evidence="1" id="KW-0472">Membrane</keyword>
<sequence length="254" mass="27697">MPTDLVGVGFYLLLIIPGVVFAFSRERHRPKVKRSAFRETATAILVSAAIISLFALVLAVGSVFNTSWHNQVAEFLADPSAYAREHYELFVICGFMVLTFVSLLAWWLGSERVHNLTIGRSGDDPDRESWGYVFTRQPAALNFAGVQLKDGTWVQGYVDTYGNVGEEGTPKALTLIGSLSVRPPGGALQDFDGEVIVVKDEEILYLSVTYIAGRGEQDSEEIIEPKRHLRSRLALVVLAAASGLILGLVLGDAA</sequence>
<feature type="transmembrane region" description="Helical" evidence="1">
    <location>
        <begin position="6"/>
        <end position="23"/>
    </location>
</feature>
<evidence type="ECO:0000313" key="2">
    <source>
        <dbReference type="EMBL" id="MBT8798428.1"/>
    </source>
</evidence>
<dbReference type="InterPro" id="IPR045919">
    <property type="entry name" value="DUF6338"/>
</dbReference>
<evidence type="ECO:0000256" key="1">
    <source>
        <dbReference type="SAM" id="Phobius"/>
    </source>
</evidence>
<evidence type="ECO:0000313" key="3">
    <source>
        <dbReference type="Proteomes" id="UP000740605"/>
    </source>
</evidence>
<proteinExistence type="predicted"/>
<gene>
    <name evidence="2" type="ORF">J0P97_10130</name>
</gene>
<keyword evidence="1" id="KW-0812">Transmembrane</keyword>
<dbReference type="EMBL" id="JAFLHG010000008">
    <property type="protein sequence ID" value="MBT8798428.1"/>
    <property type="molecule type" value="Genomic_DNA"/>
</dbReference>
<reference evidence="2 3" key="1">
    <citation type="submission" date="2021-03" db="EMBL/GenBank/DDBJ databases">
        <title>Microbacterium pauli sp. nov., isolated from microfiltered milk.</title>
        <authorList>
            <person name="Bellassi P."/>
            <person name="Fontana A."/>
            <person name="Callegari M.L."/>
            <person name="Lorenzo M."/>
            <person name="Cappa F."/>
        </authorList>
    </citation>
    <scope>NUCLEOTIDE SEQUENCE [LARGE SCALE GENOMIC DNA]</scope>
    <source>
        <strain evidence="2 3">DSM 18909</strain>
    </source>
</reference>